<keyword evidence="1" id="KW-0812">Transmembrane</keyword>
<protein>
    <recommendedName>
        <fullName evidence="4">Polysaccharide chain length determinant N-terminal domain-containing protein</fullName>
    </recommendedName>
</protein>
<keyword evidence="1" id="KW-1133">Transmembrane helix</keyword>
<feature type="transmembrane region" description="Helical" evidence="1">
    <location>
        <begin position="295"/>
        <end position="315"/>
    </location>
</feature>
<proteinExistence type="predicted"/>
<dbReference type="Proteomes" id="UP001596287">
    <property type="component" value="Unassembled WGS sequence"/>
</dbReference>
<dbReference type="RefSeq" id="WP_379792361.1">
    <property type="nucleotide sequence ID" value="NZ_JBHSQB010000009.1"/>
</dbReference>
<evidence type="ECO:0008006" key="4">
    <source>
        <dbReference type="Google" id="ProtNLM"/>
    </source>
</evidence>
<feature type="transmembrane region" description="Helical" evidence="1">
    <location>
        <begin position="44"/>
        <end position="61"/>
    </location>
</feature>
<keyword evidence="1" id="KW-0472">Membrane</keyword>
<evidence type="ECO:0000256" key="1">
    <source>
        <dbReference type="SAM" id="Phobius"/>
    </source>
</evidence>
<evidence type="ECO:0000313" key="3">
    <source>
        <dbReference type="Proteomes" id="UP001596287"/>
    </source>
</evidence>
<accession>A0ABW1PR65</accession>
<comment type="caution">
    <text evidence="2">The sequence shown here is derived from an EMBL/GenBank/DDBJ whole genome shotgun (WGS) entry which is preliminary data.</text>
</comment>
<sequence length="324" mass="37575">MSSNTPNNNDQEIDLRQVSQKMGQAYENFLSWIFRGFLFVKRNLIVLIVLFVIGAGIGYYLDKKTNSYSSEIIVKPNYKSTDYLYSKVELLQSKIKEGDTVFLKKIGIKKSQKMSFIEIKPVVDVYKFIENNEQNFELIKLMAEDGDLNKIVQDKVTSKNYPFHGIYFTTGETTNQKNTVEPIINFLNDSDYYAEQKRVHIENIKMKMVSNDSIIKQIDAILNMFSKNQSGSKGSQLVYYNDNTQLNEMLKTKELLIQDNANIRIELLSADYVVKLNSSVLNIKDTKSINEKMKFILPIVFILLFLIINSFLKFYKSQLRKINT</sequence>
<keyword evidence="3" id="KW-1185">Reference proteome</keyword>
<dbReference type="EMBL" id="JBHSQB010000009">
    <property type="protein sequence ID" value="MFC6097400.1"/>
    <property type="molecule type" value="Genomic_DNA"/>
</dbReference>
<name>A0ABW1PR65_9FLAO</name>
<reference evidence="3" key="1">
    <citation type="journal article" date="2019" name="Int. J. Syst. Evol. Microbiol.">
        <title>The Global Catalogue of Microorganisms (GCM) 10K type strain sequencing project: providing services to taxonomists for standard genome sequencing and annotation.</title>
        <authorList>
            <consortium name="The Broad Institute Genomics Platform"/>
            <consortium name="The Broad Institute Genome Sequencing Center for Infectious Disease"/>
            <person name="Wu L."/>
            <person name="Ma J."/>
        </authorList>
    </citation>
    <scope>NUCLEOTIDE SEQUENCE [LARGE SCALE GENOMIC DNA]</scope>
    <source>
        <strain evidence="3">CCUG 49679</strain>
    </source>
</reference>
<gene>
    <name evidence="2" type="ORF">ACFPVY_12165</name>
</gene>
<evidence type="ECO:0000313" key="2">
    <source>
        <dbReference type="EMBL" id="MFC6097400.1"/>
    </source>
</evidence>
<organism evidence="2 3">
    <name type="scientific">Flavobacterium qiangtangense</name>
    <dbReference type="NCBI Taxonomy" id="1442595"/>
    <lineage>
        <taxon>Bacteria</taxon>
        <taxon>Pseudomonadati</taxon>
        <taxon>Bacteroidota</taxon>
        <taxon>Flavobacteriia</taxon>
        <taxon>Flavobacteriales</taxon>
        <taxon>Flavobacteriaceae</taxon>
        <taxon>Flavobacterium</taxon>
    </lineage>
</organism>